<dbReference type="OrthoDB" id="2417001at2"/>
<evidence type="ECO:0000313" key="2">
    <source>
        <dbReference type="EMBL" id="MBP1951498.1"/>
    </source>
</evidence>
<dbReference type="Proteomes" id="UP000242700">
    <property type="component" value="Unassembled WGS sequence"/>
</dbReference>
<reference evidence="2 5" key="3">
    <citation type="submission" date="2021-03" db="EMBL/GenBank/DDBJ databases">
        <title>Genomic Encyclopedia of Type Strains, Phase IV (KMG-IV): sequencing the most valuable type-strain genomes for metagenomic binning, comparative biology and taxonomic classification.</title>
        <authorList>
            <person name="Goeker M."/>
        </authorList>
    </citation>
    <scope>NUCLEOTIDE SEQUENCE [LARGE SCALE GENOMIC DNA]</scope>
    <source>
        <strain evidence="2 5">DSM 22420</strain>
    </source>
</reference>
<gene>
    <name evidence="2" type="ORF">J2Z27_000524</name>
    <name evidence="3" type="ORF">SAMN05216187_102205</name>
</gene>
<dbReference type="EMBL" id="FNFI01000002">
    <property type="protein sequence ID" value="SDJ76106.1"/>
    <property type="molecule type" value="Genomic_DNA"/>
</dbReference>
<evidence type="ECO:0000259" key="1">
    <source>
        <dbReference type="Pfam" id="PF08378"/>
    </source>
</evidence>
<name>A0A1G8WDB3_9STAP</name>
<accession>A0A1G8WDB3</accession>
<proteinExistence type="predicted"/>
<feature type="domain" description="NERD" evidence="1">
    <location>
        <begin position="38"/>
        <end position="145"/>
    </location>
</feature>
<sequence length="335" mass="39269">MFLTDRHMPPELIFTQALSYRKQLNPEEKRLLYSSQNGFEGEILYDKILDQTGHSNMLIFRDVYLGKERSGAQYDSIIISGDEITVNEIKNYRGEYHYKDSRFVKNDSVLSENAYIQLDRAIGKLYGIFREERLTVSISGKVVFPNDDFRLYSDDDSIWKKTVIRLDLKRYFRSFQNAFNTDYAGRLADLIQSRIIENPYFDKCADADSLQKGLYCGGCGSFELDKGRYHFTCQSCHTRETKETHIVRAISDYKFLFYKQPMTCRSLMNLLGDCVDIRVVQRYLLKYCTIEKKGNETEYKFKYYDFEDALKQAPSNGRYRNIKKGGQVQREKSLG</sequence>
<dbReference type="InterPro" id="IPR011528">
    <property type="entry name" value="NERD"/>
</dbReference>
<dbReference type="Proteomes" id="UP001519348">
    <property type="component" value="Unassembled WGS sequence"/>
</dbReference>
<protein>
    <submittedName>
        <fullName evidence="3">Nuclease-related domain-containing protein</fullName>
    </submittedName>
</protein>
<reference evidence="3" key="1">
    <citation type="submission" date="2016-10" db="EMBL/GenBank/DDBJ databases">
        <authorList>
            <person name="de Groot N.N."/>
        </authorList>
    </citation>
    <scope>NUCLEOTIDE SEQUENCE [LARGE SCALE GENOMIC DNA]</scope>
    <source>
        <strain evidence="3">CGMCC 1.8911</strain>
    </source>
</reference>
<dbReference type="RefSeq" id="WP_092595422.1">
    <property type="nucleotide sequence ID" value="NZ_BMCN01000001.1"/>
</dbReference>
<evidence type="ECO:0000313" key="4">
    <source>
        <dbReference type="Proteomes" id="UP000242700"/>
    </source>
</evidence>
<keyword evidence="5" id="KW-1185">Reference proteome</keyword>
<dbReference type="Pfam" id="PF08378">
    <property type="entry name" value="NERD"/>
    <property type="match status" value="1"/>
</dbReference>
<evidence type="ECO:0000313" key="3">
    <source>
        <dbReference type="EMBL" id="SDJ76106.1"/>
    </source>
</evidence>
<reference evidence="4" key="2">
    <citation type="submission" date="2016-10" db="EMBL/GenBank/DDBJ databases">
        <authorList>
            <person name="Varghese N."/>
            <person name="Submissions S."/>
        </authorList>
    </citation>
    <scope>NUCLEOTIDE SEQUENCE [LARGE SCALE GENOMIC DNA]</scope>
    <source>
        <strain evidence="4">CGMCC 1.8911</strain>
    </source>
</reference>
<dbReference type="EMBL" id="JAGGKN010000001">
    <property type="protein sequence ID" value="MBP1951498.1"/>
    <property type="molecule type" value="Genomic_DNA"/>
</dbReference>
<dbReference type="STRING" id="586411.SAMN05216187_102205"/>
<evidence type="ECO:0000313" key="5">
    <source>
        <dbReference type="Proteomes" id="UP001519348"/>
    </source>
</evidence>
<organism evidence="3 4">
    <name type="scientific">Jeotgalicoccus aerolatus</name>
    <dbReference type="NCBI Taxonomy" id="709510"/>
    <lineage>
        <taxon>Bacteria</taxon>
        <taxon>Bacillati</taxon>
        <taxon>Bacillota</taxon>
        <taxon>Bacilli</taxon>
        <taxon>Bacillales</taxon>
        <taxon>Staphylococcaceae</taxon>
        <taxon>Jeotgalicoccus</taxon>
    </lineage>
</organism>
<dbReference type="AlphaFoldDB" id="A0A1G8WDB3"/>